<keyword evidence="6" id="KW-0136">Cellulose degradation</keyword>
<keyword evidence="19" id="KW-1185">Reference proteome</keyword>
<evidence type="ECO:0000256" key="1">
    <source>
        <dbReference type="ARBA" id="ARBA00001973"/>
    </source>
</evidence>
<dbReference type="GO" id="GO:0004497">
    <property type="term" value="F:monooxygenase activity"/>
    <property type="evidence" value="ECO:0007669"/>
    <property type="project" value="UniProtKB-KW"/>
</dbReference>
<dbReference type="EC" id="1.14.99.56" evidence="15"/>
<feature type="chain" id="PRO_5024387319" description="lytic cellulose monooxygenase (C4-dehydrogenating)" evidence="16">
    <location>
        <begin position="20"/>
        <end position="278"/>
    </location>
</feature>
<evidence type="ECO:0000256" key="6">
    <source>
        <dbReference type="ARBA" id="ARBA00023001"/>
    </source>
</evidence>
<evidence type="ECO:0000256" key="7">
    <source>
        <dbReference type="ARBA" id="ARBA00023002"/>
    </source>
</evidence>
<evidence type="ECO:0000259" key="17">
    <source>
        <dbReference type="Pfam" id="PF03443"/>
    </source>
</evidence>
<keyword evidence="7" id="KW-0560">Oxidoreductase</keyword>
<sequence>MKLLAGLSFLTIAATQVAAHYRFTSLIANGVNTGAYVNVRQNTNYNSPVTDVTSTDFTCNAGGRTAGSTTTATAAAGSTIGFALDQAIYHPGVINVYMAKAPSTAASFDGSGNVWFKVYQLSAVTDGGSTIKFPSDNISQVTFKIPSTLPAGEYLVRIEHIALHSASTYPGAQFYISCAQVKVTGGGSRTPSPLVAFPGYYTGKEPGITINIYYPIVSAAQVYTPFALTLVFLFAHSQLPMFSQDPSICNQTIHMPSPSAEEYLHTMLENMTSHLKDP</sequence>
<dbReference type="GO" id="GO:0005576">
    <property type="term" value="C:extracellular region"/>
    <property type="evidence" value="ECO:0007669"/>
    <property type="project" value="UniProtKB-SubCell"/>
</dbReference>
<evidence type="ECO:0000256" key="11">
    <source>
        <dbReference type="ARBA" id="ARBA00023277"/>
    </source>
</evidence>
<dbReference type="Gene3D" id="2.70.50.70">
    <property type="match status" value="1"/>
</dbReference>
<feature type="domain" description="Auxiliary Activity family 9 catalytic" evidence="17">
    <location>
        <begin position="20"/>
        <end position="216"/>
    </location>
</feature>
<dbReference type="PANTHER" id="PTHR33353">
    <property type="entry name" value="PUTATIVE (AFU_ORTHOLOGUE AFUA_1G12560)-RELATED"/>
    <property type="match status" value="1"/>
</dbReference>
<protein>
    <recommendedName>
        <fullName evidence="15">lytic cellulose monooxygenase (C4-dehydrogenating)</fullName>
        <ecNumber evidence="15">1.14.99.56</ecNumber>
    </recommendedName>
</protein>
<keyword evidence="5 16" id="KW-0732">Signal</keyword>
<evidence type="ECO:0000313" key="19">
    <source>
        <dbReference type="Proteomes" id="UP000383932"/>
    </source>
</evidence>
<evidence type="ECO:0000256" key="13">
    <source>
        <dbReference type="ARBA" id="ARBA00044502"/>
    </source>
</evidence>
<comment type="catalytic activity">
    <reaction evidence="14">
        <text>[(1-&gt;4)-beta-D-glucosyl]n+m + reduced acceptor + O2 = 4-dehydro-beta-D-glucosyl-[(1-&gt;4)-beta-D-glucosyl]n-1 + [(1-&gt;4)-beta-D-glucosyl]m + acceptor + H2O.</text>
        <dbReference type="EC" id="1.14.99.56"/>
    </reaction>
</comment>
<organism evidence="18 19">
    <name type="scientific">Ceratobasidium theobromae</name>
    <dbReference type="NCBI Taxonomy" id="1582974"/>
    <lineage>
        <taxon>Eukaryota</taxon>
        <taxon>Fungi</taxon>
        <taxon>Dikarya</taxon>
        <taxon>Basidiomycota</taxon>
        <taxon>Agaricomycotina</taxon>
        <taxon>Agaricomycetes</taxon>
        <taxon>Cantharellales</taxon>
        <taxon>Ceratobasidiaceae</taxon>
        <taxon>Ceratobasidium</taxon>
    </lineage>
</organism>
<proteinExistence type="inferred from homology"/>
<evidence type="ECO:0000256" key="5">
    <source>
        <dbReference type="ARBA" id="ARBA00022729"/>
    </source>
</evidence>
<dbReference type="Proteomes" id="UP000383932">
    <property type="component" value="Unassembled WGS sequence"/>
</dbReference>
<dbReference type="AlphaFoldDB" id="A0A5N5QVH0"/>
<dbReference type="PANTHER" id="PTHR33353:SF10">
    <property type="entry name" value="ENDO-BETA-1,4-GLUCANASE D"/>
    <property type="match status" value="1"/>
</dbReference>
<keyword evidence="9" id="KW-0503">Monooxygenase</keyword>
<keyword evidence="10" id="KW-1015">Disulfide bond</keyword>
<evidence type="ECO:0000256" key="16">
    <source>
        <dbReference type="SAM" id="SignalP"/>
    </source>
</evidence>
<dbReference type="OrthoDB" id="3496539at2759"/>
<dbReference type="GO" id="GO:0016787">
    <property type="term" value="F:hydrolase activity"/>
    <property type="evidence" value="ECO:0007669"/>
    <property type="project" value="UniProtKB-KW"/>
</dbReference>
<evidence type="ECO:0000256" key="2">
    <source>
        <dbReference type="ARBA" id="ARBA00004613"/>
    </source>
</evidence>
<comment type="caution">
    <text evidence="18">The sequence shown here is derived from an EMBL/GenBank/DDBJ whole genome shotgun (WGS) entry which is preliminary data.</text>
</comment>
<evidence type="ECO:0000256" key="10">
    <source>
        <dbReference type="ARBA" id="ARBA00023157"/>
    </source>
</evidence>
<gene>
    <name evidence="18" type="ORF">CTheo_847</name>
</gene>
<keyword evidence="18" id="KW-0378">Hydrolase</keyword>
<keyword evidence="11" id="KW-0119">Carbohydrate metabolism</keyword>
<keyword evidence="12" id="KW-0624">Polysaccharide degradation</keyword>
<comment type="similarity">
    <text evidence="13">Belongs to the polysaccharide monooxygenase AA9 family.</text>
</comment>
<keyword evidence="8" id="KW-0186">Copper</keyword>
<name>A0A5N5QVH0_9AGAM</name>
<accession>A0A5N5QVH0</accession>
<keyword evidence="3" id="KW-0964">Secreted</keyword>
<evidence type="ECO:0000256" key="3">
    <source>
        <dbReference type="ARBA" id="ARBA00022525"/>
    </source>
</evidence>
<comment type="subcellular location">
    <subcellularLocation>
        <location evidence="2">Secreted</location>
    </subcellularLocation>
</comment>
<dbReference type="Pfam" id="PF03443">
    <property type="entry name" value="AA9"/>
    <property type="match status" value="1"/>
</dbReference>
<comment type="cofactor">
    <cofactor evidence="1">
        <name>Cu(2+)</name>
        <dbReference type="ChEBI" id="CHEBI:29036"/>
    </cofactor>
</comment>
<evidence type="ECO:0000256" key="4">
    <source>
        <dbReference type="ARBA" id="ARBA00022723"/>
    </source>
</evidence>
<dbReference type="GO" id="GO:0046872">
    <property type="term" value="F:metal ion binding"/>
    <property type="evidence" value="ECO:0007669"/>
    <property type="project" value="UniProtKB-KW"/>
</dbReference>
<evidence type="ECO:0000256" key="9">
    <source>
        <dbReference type="ARBA" id="ARBA00023033"/>
    </source>
</evidence>
<evidence type="ECO:0000256" key="12">
    <source>
        <dbReference type="ARBA" id="ARBA00023326"/>
    </source>
</evidence>
<feature type="signal peptide" evidence="16">
    <location>
        <begin position="1"/>
        <end position="19"/>
    </location>
</feature>
<keyword evidence="4" id="KW-0479">Metal-binding</keyword>
<dbReference type="EMBL" id="SSOP01000007">
    <property type="protein sequence ID" value="KAB5595609.1"/>
    <property type="molecule type" value="Genomic_DNA"/>
</dbReference>
<evidence type="ECO:0000256" key="15">
    <source>
        <dbReference type="ARBA" id="ARBA00047174"/>
    </source>
</evidence>
<reference evidence="18 19" key="1">
    <citation type="journal article" date="2019" name="Fungal Biol. Biotechnol.">
        <title>Draft genome sequence of fastidious pathogen Ceratobasidium theobromae, which causes vascular-streak dieback in Theobroma cacao.</title>
        <authorList>
            <person name="Ali S.S."/>
            <person name="Asman A."/>
            <person name="Shao J."/>
            <person name="Firmansyah A.P."/>
            <person name="Susilo A.W."/>
            <person name="Rosmana A."/>
            <person name="McMahon P."/>
            <person name="Junaid M."/>
            <person name="Guest D."/>
            <person name="Kheng T.Y."/>
            <person name="Meinhardt L.W."/>
            <person name="Bailey B.A."/>
        </authorList>
    </citation>
    <scope>NUCLEOTIDE SEQUENCE [LARGE SCALE GENOMIC DNA]</scope>
    <source>
        <strain evidence="18 19">CT2</strain>
    </source>
</reference>
<dbReference type="GO" id="GO:0030245">
    <property type="term" value="P:cellulose catabolic process"/>
    <property type="evidence" value="ECO:0007669"/>
    <property type="project" value="UniProtKB-KW"/>
</dbReference>
<evidence type="ECO:0000313" key="18">
    <source>
        <dbReference type="EMBL" id="KAB5595609.1"/>
    </source>
</evidence>
<evidence type="ECO:0000256" key="8">
    <source>
        <dbReference type="ARBA" id="ARBA00023008"/>
    </source>
</evidence>
<evidence type="ECO:0000256" key="14">
    <source>
        <dbReference type="ARBA" id="ARBA00045077"/>
    </source>
</evidence>
<dbReference type="InterPro" id="IPR049892">
    <property type="entry name" value="AA9"/>
</dbReference>
<dbReference type="InterPro" id="IPR005103">
    <property type="entry name" value="AA9_LPMO"/>
</dbReference>
<dbReference type="CDD" id="cd21175">
    <property type="entry name" value="LPMO_AA9"/>
    <property type="match status" value="1"/>
</dbReference>